<dbReference type="RefSeq" id="WP_308370641.1">
    <property type="nucleotide sequence ID" value="NZ_CP124545.1"/>
</dbReference>
<evidence type="ECO:0000313" key="6">
    <source>
        <dbReference type="EMBL" id="WMN01707.1"/>
    </source>
</evidence>
<dbReference type="Gene3D" id="3.40.605.10">
    <property type="entry name" value="Aldehyde Dehydrogenase, Chain A, domain 1"/>
    <property type="match status" value="1"/>
</dbReference>
<protein>
    <submittedName>
        <fullName evidence="6">Aldehyde dehydrogenase</fullName>
    </submittedName>
</protein>
<feature type="domain" description="Aldehyde dehydrogenase" evidence="5">
    <location>
        <begin position="14"/>
        <end position="479"/>
    </location>
</feature>
<sequence>MPTNNNAIFVGGEWHAPASIDVISVISPNDEQVLGRAPDGTNADMDLAVNAARRAFDDPTGWSRWNPSQRAQAMRRLADALDIRAPEMARTVSAQNGMPVAAVEKLESVFPQALLRYYASLIENDGFEQTRSGLLGGSALVTKSPIGVVGAIVPSNFPQSLSAFRYAPALAAGCTIVIKPAPETVLDSYLLGEAIEEADLPAGVINIVPGGPKLGAYLVSHPGIDKIAFTGSPTTGRTVAEVCGRLLRPVSLELGGKSAAIILDDANLDLEVVGEQLFSATVLDNSQVCHLGMRLLAPQSRYDEVVDAFSSLAASLAVGSSLDPTTMVGPLKSARQRERVEAYIARGTDDGARITVGGGRPRELVKGWFVEPTVFANVDNNYTIAQEEIFGPVLSIISYRGDDDAVRIANSNDFEVGGTVFTSDHDHGVAVARRIQSGTIGINGYLPDQTSSFTGVNVSGLSPDLGPEALSAYLVPKSIYL</sequence>
<dbReference type="PANTHER" id="PTHR42804">
    <property type="entry name" value="ALDEHYDE DEHYDROGENASE"/>
    <property type="match status" value="1"/>
</dbReference>
<dbReference type="CDD" id="cd07139">
    <property type="entry name" value="ALDH_AldA-Rv0768"/>
    <property type="match status" value="1"/>
</dbReference>
<dbReference type="FunFam" id="3.40.605.10:FF:000007">
    <property type="entry name" value="NAD/NADP-dependent betaine aldehyde dehydrogenase"/>
    <property type="match status" value="1"/>
</dbReference>
<proteinExistence type="inferred from homology"/>
<dbReference type="Gene3D" id="3.40.309.10">
    <property type="entry name" value="Aldehyde Dehydrogenase, Chain A, domain 2"/>
    <property type="match status" value="1"/>
</dbReference>
<dbReference type="PANTHER" id="PTHR42804:SF1">
    <property type="entry name" value="ALDEHYDE DEHYDROGENASE-RELATED"/>
    <property type="match status" value="1"/>
</dbReference>
<evidence type="ECO:0000256" key="4">
    <source>
        <dbReference type="RuleBase" id="RU003345"/>
    </source>
</evidence>
<accession>A0AAX3ZXB1</accession>
<dbReference type="InterPro" id="IPR016162">
    <property type="entry name" value="Ald_DH_N"/>
</dbReference>
<dbReference type="Pfam" id="PF00171">
    <property type="entry name" value="Aldedh"/>
    <property type="match status" value="1"/>
</dbReference>
<dbReference type="InterPro" id="IPR015590">
    <property type="entry name" value="Aldehyde_DH_dom"/>
</dbReference>
<evidence type="ECO:0000313" key="7">
    <source>
        <dbReference type="Proteomes" id="UP001230933"/>
    </source>
</evidence>
<name>A0AAX3ZXB1_RHOER</name>
<reference evidence="6" key="1">
    <citation type="submission" date="2023-08" db="EMBL/GenBank/DDBJ databases">
        <title>Isolation and Characterization of Rhodococcus erythropolis MGMM8.</title>
        <authorList>
            <person name="Diabankana R.G.C."/>
            <person name="Afordoanyi D.M."/>
            <person name="Validov S.Z."/>
        </authorList>
    </citation>
    <scope>NUCLEOTIDE SEQUENCE</scope>
    <source>
        <strain evidence="6">MGMM8</strain>
    </source>
</reference>
<feature type="active site" evidence="3">
    <location>
        <position position="253"/>
    </location>
</feature>
<evidence type="ECO:0000256" key="2">
    <source>
        <dbReference type="ARBA" id="ARBA00023002"/>
    </source>
</evidence>
<keyword evidence="2 4" id="KW-0560">Oxidoreductase</keyword>
<dbReference type="AlphaFoldDB" id="A0AAX3ZXB1"/>
<evidence type="ECO:0000259" key="5">
    <source>
        <dbReference type="Pfam" id="PF00171"/>
    </source>
</evidence>
<dbReference type="InterPro" id="IPR016163">
    <property type="entry name" value="Ald_DH_C"/>
</dbReference>
<dbReference type="GO" id="GO:0016620">
    <property type="term" value="F:oxidoreductase activity, acting on the aldehyde or oxo group of donors, NAD or NADP as acceptor"/>
    <property type="evidence" value="ECO:0007669"/>
    <property type="project" value="InterPro"/>
</dbReference>
<dbReference type="Proteomes" id="UP001230933">
    <property type="component" value="Chromosome"/>
</dbReference>
<evidence type="ECO:0000256" key="3">
    <source>
        <dbReference type="PROSITE-ProRule" id="PRU10007"/>
    </source>
</evidence>
<dbReference type="InterPro" id="IPR016161">
    <property type="entry name" value="Ald_DH/histidinol_DH"/>
</dbReference>
<dbReference type="EMBL" id="CP124545">
    <property type="protein sequence ID" value="WMN01707.1"/>
    <property type="molecule type" value="Genomic_DNA"/>
</dbReference>
<dbReference type="PROSITE" id="PS00687">
    <property type="entry name" value="ALDEHYDE_DEHYDR_GLU"/>
    <property type="match status" value="1"/>
</dbReference>
<evidence type="ECO:0000256" key="1">
    <source>
        <dbReference type="ARBA" id="ARBA00009986"/>
    </source>
</evidence>
<gene>
    <name evidence="6" type="ORF">QIE55_30815</name>
</gene>
<organism evidence="6 7">
    <name type="scientific">Rhodococcus erythropolis</name>
    <name type="common">Arthrobacter picolinophilus</name>
    <dbReference type="NCBI Taxonomy" id="1833"/>
    <lineage>
        <taxon>Bacteria</taxon>
        <taxon>Bacillati</taxon>
        <taxon>Actinomycetota</taxon>
        <taxon>Actinomycetes</taxon>
        <taxon>Mycobacteriales</taxon>
        <taxon>Nocardiaceae</taxon>
        <taxon>Rhodococcus</taxon>
        <taxon>Rhodococcus erythropolis group</taxon>
    </lineage>
</organism>
<dbReference type="SUPFAM" id="SSF53720">
    <property type="entry name" value="ALDH-like"/>
    <property type="match status" value="1"/>
</dbReference>
<comment type="similarity">
    <text evidence="1 4">Belongs to the aldehyde dehydrogenase family.</text>
</comment>
<dbReference type="InterPro" id="IPR029510">
    <property type="entry name" value="Ald_DH_CS_GLU"/>
</dbReference>